<dbReference type="KEGG" id="tap:GZ22_15950"/>
<dbReference type="AlphaFoldDB" id="A0A075LMI7"/>
<evidence type="ECO:0008006" key="3">
    <source>
        <dbReference type="Google" id="ProtNLM"/>
    </source>
</evidence>
<sequence length="353" mass="41769">MAVIESAEQFVTHLHTWHKTIKTRDRAQSATLREEAYAALHAGEFTDELWDRFLLLDARFDFLKGEIDLCEEKLQRLNPDELNDYQSFFYYSFLAIVKYSRKEYFTAVELLEKAELHMHAIEDEEEHAGLHYNKAMQFYYLDINALSSFHLEQAISIYSKYPQYELKVANCKSLQGLNQIDLREFDKAEKNLLESLSIAEKLGQDDLVVACGFNIGLMYHKQHADEKGIPYLLQAVTHSEHPLYVQALFTLTRSLYILGKPDQAEAYYKTGMHVCEEKGNLEYRWQFAILWAKYVECDTMDYVYDSAITYFKENGLFYLMRRYARDYSQFLWEGQQIEKFHYYHKLALSNDFQ</sequence>
<protein>
    <recommendedName>
        <fullName evidence="3">Aspartate phosphatase</fullName>
    </recommendedName>
</protein>
<dbReference type="SMART" id="SM00028">
    <property type="entry name" value="TPR"/>
    <property type="match status" value="5"/>
</dbReference>
<dbReference type="RefSeq" id="WP_038564337.1">
    <property type="nucleotide sequence ID" value="NZ_CP008876.1"/>
</dbReference>
<dbReference type="InterPro" id="IPR019734">
    <property type="entry name" value="TPR_rpt"/>
</dbReference>
<name>A0A075LMI7_9BACI</name>
<dbReference type="SUPFAM" id="SSF48452">
    <property type="entry name" value="TPR-like"/>
    <property type="match status" value="1"/>
</dbReference>
<dbReference type="EMBL" id="CP008876">
    <property type="protein sequence ID" value="AIF67975.1"/>
    <property type="molecule type" value="Genomic_DNA"/>
</dbReference>
<reference evidence="1 2" key="1">
    <citation type="submission" date="2014-07" db="EMBL/GenBank/DDBJ databases">
        <title>Complete genome sequence of a moderately halophilic bacterium Terribacillus aidingensis MP602, isolated from Cryptomeria fortunei in Tianmu mountain in China.</title>
        <authorList>
            <person name="Wang Y."/>
            <person name="Lu P."/>
            <person name="Zhang L."/>
        </authorList>
    </citation>
    <scope>NUCLEOTIDE SEQUENCE [LARGE SCALE GENOMIC DNA]</scope>
    <source>
        <strain evidence="1 2">MP602</strain>
    </source>
</reference>
<organism evidence="1 2">
    <name type="scientific">Terribacillus saccharophilus</name>
    <dbReference type="NCBI Taxonomy" id="361277"/>
    <lineage>
        <taxon>Bacteria</taxon>
        <taxon>Bacillati</taxon>
        <taxon>Bacillota</taxon>
        <taxon>Bacilli</taxon>
        <taxon>Bacillales</taxon>
        <taxon>Bacillaceae</taxon>
        <taxon>Terribacillus</taxon>
    </lineage>
</organism>
<evidence type="ECO:0000313" key="2">
    <source>
        <dbReference type="Proteomes" id="UP000027980"/>
    </source>
</evidence>
<proteinExistence type="predicted"/>
<dbReference type="Proteomes" id="UP000027980">
    <property type="component" value="Chromosome"/>
</dbReference>
<dbReference type="Gene3D" id="1.25.40.10">
    <property type="entry name" value="Tetratricopeptide repeat domain"/>
    <property type="match status" value="1"/>
</dbReference>
<gene>
    <name evidence="1" type="ORF">GZ22_15950</name>
</gene>
<dbReference type="OrthoDB" id="2957368at2"/>
<dbReference type="InterPro" id="IPR011990">
    <property type="entry name" value="TPR-like_helical_dom_sf"/>
</dbReference>
<dbReference type="GeneID" id="34221602"/>
<dbReference type="HOGENOM" id="CLU_060258_0_0_9"/>
<accession>A0A075LMI7</accession>
<evidence type="ECO:0000313" key="1">
    <source>
        <dbReference type="EMBL" id="AIF67975.1"/>
    </source>
</evidence>